<reference evidence="1" key="3">
    <citation type="submission" date="2022-06" db="UniProtKB">
        <authorList>
            <consortium name="EnsemblPlants"/>
        </authorList>
    </citation>
    <scope>IDENTIFICATION</scope>
</reference>
<accession>A0A8R7P9X2</accession>
<proteinExistence type="predicted"/>
<protein>
    <submittedName>
        <fullName evidence="1">Uncharacterized protein</fullName>
    </submittedName>
</protein>
<keyword evidence="2" id="KW-1185">Reference proteome</keyword>
<dbReference type="PROSITE" id="PS00297">
    <property type="entry name" value="HSP70_1"/>
    <property type="match status" value="1"/>
</dbReference>
<name>A0A8R7P9X2_TRIUA</name>
<dbReference type="Proteomes" id="UP000015106">
    <property type="component" value="Chromosome 2"/>
</dbReference>
<sequence length="45" mass="5375">MRWTSRHICRKPRNVDLGTTSSNKNKHVRMNDAMLQIGYLNRLMM</sequence>
<evidence type="ECO:0000313" key="2">
    <source>
        <dbReference type="Proteomes" id="UP000015106"/>
    </source>
</evidence>
<dbReference type="EnsemblPlants" id="TuG1812G0200000741.01.T01">
    <property type="protein sequence ID" value="TuG1812G0200000741.01.T01.cds418210"/>
    <property type="gene ID" value="TuG1812G0200000741.01"/>
</dbReference>
<organism evidence="1 2">
    <name type="scientific">Triticum urartu</name>
    <name type="common">Red wild einkorn</name>
    <name type="synonym">Crithodium urartu</name>
    <dbReference type="NCBI Taxonomy" id="4572"/>
    <lineage>
        <taxon>Eukaryota</taxon>
        <taxon>Viridiplantae</taxon>
        <taxon>Streptophyta</taxon>
        <taxon>Embryophyta</taxon>
        <taxon>Tracheophyta</taxon>
        <taxon>Spermatophyta</taxon>
        <taxon>Magnoliopsida</taxon>
        <taxon>Liliopsida</taxon>
        <taxon>Poales</taxon>
        <taxon>Poaceae</taxon>
        <taxon>BOP clade</taxon>
        <taxon>Pooideae</taxon>
        <taxon>Triticodae</taxon>
        <taxon>Triticeae</taxon>
        <taxon>Triticinae</taxon>
        <taxon>Triticum</taxon>
    </lineage>
</organism>
<reference evidence="2" key="1">
    <citation type="journal article" date="2013" name="Nature">
        <title>Draft genome of the wheat A-genome progenitor Triticum urartu.</title>
        <authorList>
            <person name="Ling H.Q."/>
            <person name="Zhao S."/>
            <person name="Liu D."/>
            <person name="Wang J."/>
            <person name="Sun H."/>
            <person name="Zhang C."/>
            <person name="Fan H."/>
            <person name="Li D."/>
            <person name="Dong L."/>
            <person name="Tao Y."/>
            <person name="Gao C."/>
            <person name="Wu H."/>
            <person name="Li Y."/>
            <person name="Cui Y."/>
            <person name="Guo X."/>
            <person name="Zheng S."/>
            <person name="Wang B."/>
            <person name="Yu K."/>
            <person name="Liang Q."/>
            <person name="Yang W."/>
            <person name="Lou X."/>
            <person name="Chen J."/>
            <person name="Feng M."/>
            <person name="Jian J."/>
            <person name="Zhang X."/>
            <person name="Luo G."/>
            <person name="Jiang Y."/>
            <person name="Liu J."/>
            <person name="Wang Z."/>
            <person name="Sha Y."/>
            <person name="Zhang B."/>
            <person name="Wu H."/>
            <person name="Tang D."/>
            <person name="Shen Q."/>
            <person name="Xue P."/>
            <person name="Zou S."/>
            <person name="Wang X."/>
            <person name="Liu X."/>
            <person name="Wang F."/>
            <person name="Yang Y."/>
            <person name="An X."/>
            <person name="Dong Z."/>
            <person name="Zhang K."/>
            <person name="Zhang X."/>
            <person name="Luo M.C."/>
            <person name="Dvorak J."/>
            <person name="Tong Y."/>
            <person name="Wang J."/>
            <person name="Yang H."/>
            <person name="Li Z."/>
            <person name="Wang D."/>
            <person name="Zhang A."/>
            <person name="Wang J."/>
        </authorList>
    </citation>
    <scope>NUCLEOTIDE SEQUENCE</scope>
    <source>
        <strain evidence="2">cv. G1812</strain>
    </source>
</reference>
<dbReference type="AlphaFoldDB" id="A0A8R7P9X2"/>
<dbReference type="InterPro" id="IPR018181">
    <property type="entry name" value="Heat_shock_70_CS"/>
</dbReference>
<evidence type="ECO:0000313" key="1">
    <source>
        <dbReference type="EnsemblPlants" id="TuG1812G0200000741.01.T01.cds418210"/>
    </source>
</evidence>
<reference evidence="1" key="2">
    <citation type="submission" date="2018-03" db="EMBL/GenBank/DDBJ databases">
        <title>The Triticum urartu genome reveals the dynamic nature of wheat genome evolution.</title>
        <authorList>
            <person name="Ling H."/>
            <person name="Ma B."/>
            <person name="Shi X."/>
            <person name="Liu H."/>
            <person name="Dong L."/>
            <person name="Sun H."/>
            <person name="Cao Y."/>
            <person name="Gao Q."/>
            <person name="Zheng S."/>
            <person name="Li Y."/>
            <person name="Yu Y."/>
            <person name="Du H."/>
            <person name="Qi M."/>
            <person name="Li Y."/>
            <person name="Yu H."/>
            <person name="Cui Y."/>
            <person name="Wang N."/>
            <person name="Chen C."/>
            <person name="Wu H."/>
            <person name="Zhao Y."/>
            <person name="Zhang J."/>
            <person name="Li Y."/>
            <person name="Zhou W."/>
            <person name="Zhang B."/>
            <person name="Hu W."/>
            <person name="Eijk M."/>
            <person name="Tang J."/>
            <person name="Witsenboer H."/>
            <person name="Zhao S."/>
            <person name="Li Z."/>
            <person name="Zhang A."/>
            <person name="Wang D."/>
            <person name="Liang C."/>
        </authorList>
    </citation>
    <scope>NUCLEOTIDE SEQUENCE [LARGE SCALE GENOMIC DNA]</scope>
    <source>
        <strain evidence="1">cv. G1812</strain>
    </source>
</reference>
<dbReference type="Gramene" id="TuG1812G0200000741.01.T01">
    <property type="protein sequence ID" value="TuG1812G0200000741.01.T01.cds418210"/>
    <property type="gene ID" value="TuG1812G0200000741.01"/>
</dbReference>